<dbReference type="Proteomes" id="UP000230750">
    <property type="component" value="Unassembled WGS sequence"/>
</dbReference>
<protein>
    <recommendedName>
        <fullName evidence="3">Endonuclease/exonuclease/phosphatase domain-containing protein</fullName>
    </recommendedName>
</protein>
<dbReference type="PANTHER" id="PTHR47510">
    <property type="entry name" value="REVERSE TRANSCRIPTASE DOMAIN-CONTAINING PROTEIN"/>
    <property type="match status" value="1"/>
</dbReference>
<accession>A0A2G8JBQ2</accession>
<evidence type="ECO:0008006" key="3">
    <source>
        <dbReference type="Google" id="ProtNLM"/>
    </source>
</evidence>
<dbReference type="PANTHER" id="PTHR47510:SF3">
    <property type="entry name" value="ENDO_EXONUCLEASE_PHOSPHATASE DOMAIN-CONTAINING PROTEIN"/>
    <property type="match status" value="1"/>
</dbReference>
<evidence type="ECO:0000313" key="1">
    <source>
        <dbReference type="EMBL" id="PIK33172.1"/>
    </source>
</evidence>
<dbReference type="STRING" id="307972.A0A2G8JBQ2"/>
<proteinExistence type="predicted"/>
<evidence type="ECO:0000313" key="2">
    <source>
        <dbReference type="Proteomes" id="UP000230750"/>
    </source>
</evidence>
<comment type="caution">
    <text evidence="1">The sequence shown here is derived from an EMBL/GenBank/DDBJ whole genome shotgun (WGS) entry which is preliminary data.</text>
</comment>
<keyword evidence="2" id="KW-1185">Reference proteome</keyword>
<reference evidence="1 2" key="1">
    <citation type="journal article" date="2017" name="PLoS Biol.">
        <title>The sea cucumber genome provides insights into morphological evolution and visceral regeneration.</title>
        <authorList>
            <person name="Zhang X."/>
            <person name="Sun L."/>
            <person name="Yuan J."/>
            <person name="Sun Y."/>
            <person name="Gao Y."/>
            <person name="Zhang L."/>
            <person name="Li S."/>
            <person name="Dai H."/>
            <person name="Hamel J.F."/>
            <person name="Liu C."/>
            <person name="Yu Y."/>
            <person name="Liu S."/>
            <person name="Lin W."/>
            <person name="Guo K."/>
            <person name="Jin S."/>
            <person name="Xu P."/>
            <person name="Storey K.B."/>
            <person name="Huan P."/>
            <person name="Zhang T."/>
            <person name="Zhou Y."/>
            <person name="Zhang J."/>
            <person name="Lin C."/>
            <person name="Li X."/>
            <person name="Xing L."/>
            <person name="Huo D."/>
            <person name="Sun M."/>
            <person name="Wang L."/>
            <person name="Mercier A."/>
            <person name="Li F."/>
            <person name="Yang H."/>
            <person name="Xiang J."/>
        </authorList>
    </citation>
    <scope>NUCLEOTIDE SEQUENCE [LARGE SCALE GENOMIC DNA]</scope>
    <source>
        <strain evidence="1">Shaxun</strain>
        <tissue evidence="1">Muscle</tissue>
    </source>
</reference>
<dbReference type="Gene3D" id="3.60.10.10">
    <property type="entry name" value="Endonuclease/exonuclease/phosphatase"/>
    <property type="match status" value="1"/>
</dbReference>
<dbReference type="EMBL" id="MRZV01002711">
    <property type="protein sequence ID" value="PIK33172.1"/>
    <property type="molecule type" value="Genomic_DNA"/>
</dbReference>
<sequence length="287" mass="32714">MSFTETWLNDNITDESMYIDGFKLLRGDRNLDLAAKQKGEGVCLYVNNRWCHPNNAILKGHFCSPNIEILTVGLRPYYIPREFSHVIHLTVYIPNRNVARDAAKDLSTVIQDLEIAHPYAFIVIDGDFNHTNLKKTGVHYYQHVNCPTREEATLDLCYSNVKDAYNAVSISPLGESDHNLVILYPRYRPIVLRQKPAVITVQQWSQESLDQLQSTLDTTDWDMFIRSSSDIDELTDAITGYVNFCVDCSVPTKQVKVYPNNKPWITSTVKSVINRKKGILAEGTELN</sequence>
<organism evidence="1 2">
    <name type="scientific">Stichopus japonicus</name>
    <name type="common">Sea cucumber</name>
    <dbReference type="NCBI Taxonomy" id="307972"/>
    <lineage>
        <taxon>Eukaryota</taxon>
        <taxon>Metazoa</taxon>
        <taxon>Echinodermata</taxon>
        <taxon>Eleutherozoa</taxon>
        <taxon>Echinozoa</taxon>
        <taxon>Holothuroidea</taxon>
        <taxon>Aspidochirotacea</taxon>
        <taxon>Aspidochirotida</taxon>
        <taxon>Stichopodidae</taxon>
        <taxon>Apostichopus</taxon>
    </lineage>
</organism>
<gene>
    <name evidence="1" type="ORF">BSL78_30013</name>
</gene>
<dbReference type="InterPro" id="IPR036691">
    <property type="entry name" value="Endo/exonu/phosph_ase_sf"/>
</dbReference>
<dbReference type="OrthoDB" id="10037236at2759"/>
<name>A0A2G8JBQ2_STIJA</name>
<dbReference type="AlphaFoldDB" id="A0A2G8JBQ2"/>